<dbReference type="Pfam" id="PF03171">
    <property type="entry name" value="2OG-FeII_Oxy"/>
    <property type="match status" value="1"/>
</dbReference>
<evidence type="ECO:0000256" key="1">
    <source>
        <dbReference type="ARBA" id="ARBA00022723"/>
    </source>
</evidence>
<dbReference type="InterPro" id="IPR044861">
    <property type="entry name" value="IPNS-like_FE2OG_OXY"/>
</dbReference>
<keyword evidence="1 3" id="KW-0479">Metal-binding</keyword>
<evidence type="ECO:0000259" key="4">
    <source>
        <dbReference type="PROSITE" id="PS51471"/>
    </source>
</evidence>
<dbReference type="SUPFAM" id="SSF51197">
    <property type="entry name" value="Clavaminate synthase-like"/>
    <property type="match status" value="1"/>
</dbReference>
<dbReference type="AlphaFoldDB" id="A0A4U5PSL8"/>
<dbReference type="FunFam" id="2.60.120.330:FF:000052">
    <property type="entry name" value="1-aminocyclopropane-1-carboxylate oxidase 1"/>
    <property type="match status" value="1"/>
</dbReference>
<comment type="caution">
    <text evidence="5">The sequence shown here is derived from an EMBL/GenBank/DDBJ whole genome shotgun (WGS) entry which is preliminary data.</text>
</comment>
<sequence length="317" mass="35969">MGDSCIPTVDLSPCFREDDEDGLKKAKEIIGQACSEYGFFQVVNHGVPLGLMTRAIELSKTFFETLPIEEKLKCAPNSGAPLPAGYNRQPDQSPDKNEYLLMFPPGSNLNVYPQNPPHFREVLEQIFAYFTRLGVLIESILSQCLGLPSTFLKEFNGDRSWDFMAALHYFPATEAENNGITEHEDGNCITFVFQDEAGGLEVRKNGEWIPVIPTRGSLVVNVGDVIQVLSNNNFKSATHRVVRPKSKSRYSYAFFYNLHGDKWVEPLQQFTKDIGEAPKYRGFRYKEYQELRMRNKTHPPSTPEDVIRITHYAVNTS</sequence>
<dbReference type="InterPro" id="IPR026992">
    <property type="entry name" value="DIOX_N"/>
</dbReference>
<evidence type="ECO:0000313" key="5">
    <source>
        <dbReference type="EMBL" id="TKR99466.1"/>
    </source>
</evidence>
<keyword evidence="2 3" id="KW-0408">Iron</keyword>
<dbReference type="GO" id="GO:0016491">
    <property type="term" value="F:oxidoreductase activity"/>
    <property type="evidence" value="ECO:0007669"/>
    <property type="project" value="UniProtKB-KW"/>
</dbReference>
<dbReference type="InterPro" id="IPR027443">
    <property type="entry name" value="IPNS-like_sf"/>
</dbReference>
<dbReference type="EMBL" id="RCHU01000631">
    <property type="protein sequence ID" value="TKR99466.1"/>
    <property type="molecule type" value="Genomic_DNA"/>
</dbReference>
<evidence type="ECO:0000256" key="3">
    <source>
        <dbReference type="RuleBase" id="RU003682"/>
    </source>
</evidence>
<comment type="similarity">
    <text evidence="3">Belongs to the iron/ascorbate-dependent oxidoreductase family.</text>
</comment>
<protein>
    <recommendedName>
        <fullName evidence="4">Fe2OG dioxygenase domain-containing protein</fullName>
    </recommendedName>
</protein>
<dbReference type="PROSITE" id="PS51471">
    <property type="entry name" value="FE2OG_OXY"/>
    <property type="match status" value="1"/>
</dbReference>
<accession>A0A4U5PSL8</accession>
<keyword evidence="3" id="KW-0560">Oxidoreductase</keyword>
<dbReference type="Gene3D" id="2.60.120.330">
    <property type="entry name" value="B-lactam Antibiotic, Isopenicillin N Synthase, Chain"/>
    <property type="match status" value="1"/>
</dbReference>
<name>A0A4U5PSL8_POPAL</name>
<reference evidence="5" key="1">
    <citation type="submission" date="2018-10" db="EMBL/GenBank/DDBJ databases">
        <title>Population genomic analysis revealed the cold adaptation of white poplar.</title>
        <authorList>
            <person name="Liu Y.-J."/>
        </authorList>
    </citation>
    <scope>NUCLEOTIDE SEQUENCE [LARGE SCALE GENOMIC DNA]</scope>
    <source>
        <strain evidence="5">PAL-ZL1</strain>
    </source>
</reference>
<dbReference type="PANTHER" id="PTHR47990">
    <property type="entry name" value="2-OXOGLUTARATE (2OG) AND FE(II)-DEPENDENT OXYGENASE SUPERFAMILY PROTEIN-RELATED"/>
    <property type="match status" value="1"/>
</dbReference>
<dbReference type="Pfam" id="PF14226">
    <property type="entry name" value="DIOX_N"/>
    <property type="match status" value="1"/>
</dbReference>
<organism evidence="5">
    <name type="scientific">Populus alba</name>
    <name type="common">White poplar</name>
    <dbReference type="NCBI Taxonomy" id="43335"/>
    <lineage>
        <taxon>Eukaryota</taxon>
        <taxon>Viridiplantae</taxon>
        <taxon>Streptophyta</taxon>
        <taxon>Embryophyta</taxon>
        <taxon>Tracheophyta</taxon>
        <taxon>Spermatophyta</taxon>
        <taxon>Magnoliopsida</taxon>
        <taxon>eudicotyledons</taxon>
        <taxon>Gunneridae</taxon>
        <taxon>Pentapetalae</taxon>
        <taxon>rosids</taxon>
        <taxon>fabids</taxon>
        <taxon>Malpighiales</taxon>
        <taxon>Salicaceae</taxon>
        <taxon>Saliceae</taxon>
        <taxon>Populus</taxon>
    </lineage>
</organism>
<feature type="domain" description="Fe2OG dioxygenase" evidence="4">
    <location>
        <begin position="160"/>
        <end position="258"/>
    </location>
</feature>
<evidence type="ECO:0000256" key="2">
    <source>
        <dbReference type="ARBA" id="ARBA00023004"/>
    </source>
</evidence>
<proteinExistence type="inferred from homology"/>
<dbReference type="InterPro" id="IPR005123">
    <property type="entry name" value="Oxoglu/Fe-dep_dioxygenase_dom"/>
</dbReference>
<dbReference type="InterPro" id="IPR050231">
    <property type="entry name" value="Iron_ascorbate_oxido_reductase"/>
</dbReference>
<dbReference type="STRING" id="43335.A0A4U5PSL8"/>
<dbReference type="GO" id="GO:0046872">
    <property type="term" value="F:metal ion binding"/>
    <property type="evidence" value="ECO:0007669"/>
    <property type="project" value="UniProtKB-KW"/>
</dbReference>
<gene>
    <name evidence="5" type="ORF">D5086_0000192790</name>
</gene>